<sequence length="274" mass="29281">MSKRSRSVRADSCPLPPYFGLLAVDAKDSTRLPSVQHAPLSRTITEIIYRGLEFAGLGEMRREFECNTGDGLAFGFDPSWLPLVISPFADVLDTLLQRHNTGADPHIRLRMSIHVGPVPVASGTAGDGNAAPRSEAHRLLDCEATRRWLADAGEDGTPLVVIVSDAVHRAAVLGGYCAVPPSRFTEVRAEVAGKGFTQTAWMYVPSPSGGLLSHPTAQAASVLGATKETDGASPAAPRPIQSRIQHVTSGVAIMDSTLRDVHHHEASRRAPDRS</sequence>
<evidence type="ECO:0000313" key="2">
    <source>
        <dbReference type="Proteomes" id="UP000270471"/>
    </source>
</evidence>
<name>A0A3M0IAL6_9ACTN</name>
<comment type="caution">
    <text evidence="1">The sequence shown here is derived from an EMBL/GenBank/DDBJ whole genome shotgun (WGS) entry which is preliminary data.</text>
</comment>
<evidence type="ECO:0008006" key="3">
    <source>
        <dbReference type="Google" id="ProtNLM"/>
    </source>
</evidence>
<dbReference type="EMBL" id="PENI01000006">
    <property type="protein sequence ID" value="RMB85442.1"/>
    <property type="molecule type" value="Genomic_DNA"/>
</dbReference>
<dbReference type="RefSeq" id="WP_121889261.1">
    <property type="nucleotide sequence ID" value="NZ_PENI01000006.1"/>
</dbReference>
<dbReference type="AlphaFoldDB" id="A0A3M0IAL6"/>
<organism evidence="1 2">
    <name type="scientific">Streptomyces shenzhenensis</name>
    <dbReference type="NCBI Taxonomy" id="943815"/>
    <lineage>
        <taxon>Bacteria</taxon>
        <taxon>Bacillati</taxon>
        <taxon>Actinomycetota</taxon>
        <taxon>Actinomycetes</taxon>
        <taxon>Kitasatosporales</taxon>
        <taxon>Streptomycetaceae</taxon>
        <taxon>Streptomyces</taxon>
    </lineage>
</organism>
<accession>A0A3M0IAL6</accession>
<protein>
    <recommendedName>
        <fullName evidence="3">Guanylate cyclase domain-containing protein</fullName>
    </recommendedName>
</protein>
<dbReference type="Proteomes" id="UP000270471">
    <property type="component" value="Unassembled WGS sequence"/>
</dbReference>
<gene>
    <name evidence="1" type="ORF">CTZ28_11565</name>
</gene>
<evidence type="ECO:0000313" key="1">
    <source>
        <dbReference type="EMBL" id="RMB85442.1"/>
    </source>
</evidence>
<reference evidence="1 2" key="1">
    <citation type="submission" date="2017-11" db="EMBL/GenBank/DDBJ databases">
        <title>Draft genome of actinobacteria isolated from guarana (Paullinia cupana (Mart.) Ducke.</title>
        <authorList>
            <person name="Siqueira K.A."/>
            <person name="Liotti R.G."/>
            <person name="Mendes T.A.O."/>
            <person name="Soares M.A."/>
        </authorList>
    </citation>
    <scope>NUCLEOTIDE SEQUENCE [LARGE SCALE GENOMIC DNA]</scope>
    <source>
        <strain evidence="1 2">193</strain>
    </source>
</reference>
<proteinExistence type="predicted"/>
<keyword evidence="2" id="KW-1185">Reference proteome</keyword>
<dbReference type="OrthoDB" id="3424167at2"/>